<keyword evidence="4" id="KW-0479">Metal-binding</keyword>
<dbReference type="RefSeq" id="WP_013008543.1">
    <property type="nucleotide sequence ID" value="NC_013939.1"/>
</dbReference>
<dbReference type="GO" id="GO:0005525">
    <property type="term" value="F:GTP binding"/>
    <property type="evidence" value="ECO:0007669"/>
    <property type="project" value="UniProtKB-UniRule"/>
</dbReference>
<keyword evidence="5 10" id="KW-0547">Nucleotide-binding</keyword>
<evidence type="ECO:0000256" key="6">
    <source>
        <dbReference type="ARBA" id="ARBA00022842"/>
    </source>
</evidence>
<evidence type="ECO:0000256" key="1">
    <source>
        <dbReference type="ARBA" id="ARBA00001946"/>
    </source>
</evidence>
<keyword evidence="9 10" id="KW-0131">Cell cycle</keyword>
<keyword evidence="3 10" id="KW-0132">Cell division</keyword>
<evidence type="ECO:0000256" key="4">
    <source>
        <dbReference type="ARBA" id="ARBA00022723"/>
    </source>
</evidence>
<dbReference type="InterPro" id="IPR006073">
    <property type="entry name" value="GTP-bd"/>
</dbReference>
<dbReference type="InterPro" id="IPR030393">
    <property type="entry name" value="G_ENGB_dom"/>
</dbReference>
<dbReference type="NCBIfam" id="TIGR03598">
    <property type="entry name" value="GTPase_YsxC"/>
    <property type="match status" value="1"/>
</dbReference>
<evidence type="ECO:0000313" key="13">
    <source>
        <dbReference type="Proteomes" id="UP000001520"/>
    </source>
</evidence>
<gene>
    <name evidence="10" type="primary">engB</name>
    <name evidence="12" type="ordered locus">DEFDS_1843</name>
</gene>
<dbReference type="GO" id="GO:0005829">
    <property type="term" value="C:cytosol"/>
    <property type="evidence" value="ECO:0007669"/>
    <property type="project" value="TreeGrafter"/>
</dbReference>
<accession>D3P9A8</accession>
<dbReference type="CDD" id="cd01876">
    <property type="entry name" value="YihA_EngB"/>
    <property type="match status" value="1"/>
</dbReference>
<dbReference type="KEGG" id="ddf:DEFDS_1843"/>
<dbReference type="InterPro" id="IPR027417">
    <property type="entry name" value="P-loop_NTPase"/>
</dbReference>
<dbReference type="InterPro" id="IPR019987">
    <property type="entry name" value="GTP-bd_ribosome_bio_YsxC"/>
</dbReference>
<dbReference type="AlphaFoldDB" id="D3P9A8"/>
<comment type="similarity">
    <text evidence="2 10">Belongs to the TRAFAC class TrmE-Era-EngA-EngB-Septin-like GTPase superfamily. EngB GTPase family.</text>
</comment>
<keyword evidence="8 10" id="KW-0717">Septation</keyword>
<evidence type="ECO:0000256" key="10">
    <source>
        <dbReference type="HAMAP-Rule" id="MF_00321"/>
    </source>
</evidence>
<dbReference type="FunFam" id="3.40.50.300:FF:000098">
    <property type="entry name" value="Probable GTP-binding protein EngB"/>
    <property type="match status" value="1"/>
</dbReference>
<comment type="cofactor">
    <cofactor evidence="1">
        <name>Mg(2+)</name>
        <dbReference type="ChEBI" id="CHEBI:18420"/>
    </cofactor>
</comment>
<dbReference type="EMBL" id="AP011529">
    <property type="protein sequence ID" value="BAI81298.1"/>
    <property type="molecule type" value="Genomic_DNA"/>
</dbReference>
<name>D3P9A8_DEFDS</name>
<evidence type="ECO:0000256" key="7">
    <source>
        <dbReference type="ARBA" id="ARBA00023134"/>
    </source>
</evidence>
<dbReference type="Proteomes" id="UP000001520">
    <property type="component" value="Chromosome"/>
</dbReference>
<dbReference type="SUPFAM" id="SSF52540">
    <property type="entry name" value="P-loop containing nucleoside triphosphate hydrolases"/>
    <property type="match status" value="1"/>
</dbReference>
<dbReference type="OrthoDB" id="9804921at2"/>
<keyword evidence="7 10" id="KW-0342">GTP-binding</keyword>
<evidence type="ECO:0000259" key="11">
    <source>
        <dbReference type="PROSITE" id="PS51706"/>
    </source>
</evidence>
<dbReference type="InterPro" id="IPR005225">
    <property type="entry name" value="Small_GTP-bd"/>
</dbReference>
<sequence>MKAEYIKSAVYEKDYPDTDLPEIAFVGRSNVGKSSMINTLVNRKKLVKVSQKPGKTRTINFFNINDELIFVDLPGYGYAKVSKKDRELWKVMIETYLTKRSQLKAVVLIIDIRVGPTNDDKLMYEWFMAYNVPTIVAFTKCDKLSNNKIQKQLAIIKKEFGDGLGDYVLFSSVTRRGKDELWGIIKEKASL</sequence>
<keyword evidence="6" id="KW-0460">Magnesium</keyword>
<evidence type="ECO:0000256" key="8">
    <source>
        <dbReference type="ARBA" id="ARBA00023210"/>
    </source>
</evidence>
<evidence type="ECO:0000256" key="2">
    <source>
        <dbReference type="ARBA" id="ARBA00009638"/>
    </source>
</evidence>
<dbReference type="PANTHER" id="PTHR11649:SF13">
    <property type="entry name" value="ENGB-TYPE G DOMAIN-CONTAINING PROTEIN"/>
    <property type="match status" value="1"/>
</dbReference>
<reference evidence="12 13" key="1">
    <citation type="journal article" date="2010" name="DNA Res.">
        <title>Bacterial lifestyle in a deep-sea hydrothermal vent chimney revealed by the genome sequence of the thermophilic bacterium Deferribacter desulfuricans SSM1.</title>
        <authorList>
            <person name="Takaki Y."/>
            <person name="Shimamura S."/>
            <person name="Nakagawa S."/>
            <person name="Fukuhara Y."/>
            <person name="Horikawa H."/>
            <person name="Ankai A."/>
            <person name="Harada T."/>
            <person name="Hosoyama A."/>
            <person name="Oguchi A."/>
            <person name="Fukui S."/>
            <person name="Fujita N."/>
            <person name="Takami H."/>
            <person name="Takai K."/>
        </authorList>
    </citation>
    <scope>NUCLEOTIDE SEQUENCE [LARGE SCALE GENOMIC DNA]</scope>
    <source>
        <strain evidence="13">DSM 14783 / JCM 11476 / NBRC 101012 / SSM1</strain>
    </source>
</reference>
<proteinExistence type="inferred from homology"/>
<dbReference type="PANTHER" id="PTHR11649">
    <property type="entry name" value="MSS1/TRME-RELATED GTP-BINDING PROTEIN"/>
    <property type="match status" value="1"/>
</dbReference>
<dbReference type="Pfam" id="PF01926">
    <property type="entry name" value="MMR_HSR1"/>
    <property type="match status" value="1"/>
</dbReference>
<feature type="domain" description="EngB-type G" evidence="11">
    <location>
        <begin position="19"/>
        <end position="191"/>
    </location>
</feature>
<comment type="function">
    <text evidence="10">Necessary for normal cell division and for the maintenance of normal septation.</text>
</comment>
<dbReference type="STRING" id="639282.DEFDS_1843"/>
<dbReference type="eggNOG" id="COG0218">
    <property type="taxonomic scope" value="Bacteria"/>
</dbReference>
<protein>
    <recommendedName>
        <fullName evidence="10">Probable GTP-binding protein EngB</fullName>
    </recommendedName>
</protein>
<evidence type="ECO:0000256" key="3">
    <source>
        <dbReference type="ARBA" id="ARBA00022618"/>
    </source>
</evidence>
<dbReference type="GO" id="GO:0000917">
    <property type="term" value="P:division septum assembly"/>
    <property type="evidence" value="ECO:0007669"/>
    <property type="project" value="UniProtKB-KW"/>
</dbReference>
<dbReference type="HOGENOM" id="CLU_033732_3_0_0"/>
<organism evidence="12 13">
    <name type="scientific">Deferribacter desulfuricans (strain DSM 14783 / JCM 11476 / NBRC 101012 / SSM1)</name>
    <dbReference type="NCBI Taxonomy" id="639282"/>
    <lineage>
        <taxon>Bacteria</taxon>
        <taxon>Pseudomonadati</taxon>
        <taxon>Deferribacterota</taxon>
        <taxon>Deferribacteres</taxon>
        <taxon>Deferribacterales</taxon>
        <taxon>Deferribacteraceae</taxon>
        <taxon>Deferribacter</taxon>
    </lineage>
</organism>
<dbReference type="GO" id="GO:0046872">
    <property type="term" value="F:metal ion binding"/>
    <property type="evidence" value="ECO:0007669"/>
    <property type="project" value="UniProtKB-KW"/>
</dbReference>
<dbReference type="HAMAP" id="MF_00321">
    <property type="entry name" value="GTPase_EngB"/>
    <property type="match status" value="1"/>
</dbReference>
<evidence type="ECO:0000256" key="9">
    <source>
        <dbReference type="ARBA" id="ARBA00023306"/>
    </source>
</evidence>
<keyword evidence="13" id="KW-1185">Reference proteome</keyword>
<dbReference type="NCBIfam" id="TIGR00231">
    <property type="entry name" value="small_GTP"/>
    <property type="match status" value="1"/>
</dbReference>
<evidence type="ECO:0000313" key="12">
    <source>
        <dbReference type="EMBL" id="BAI81298.1"/>
    </source>
</evidence>
<dbReference type="PROSITE" id="PS51706">
    <property type="entry name" value="G_ENGB"/>
    <property type="match status" value="1"/>
</dbReference>
<evidence type="ECO:0000256" key="5">
    <source>
        <dbReference type="ARBA" id="ARBA00022741"/>
    </source>
</evidence>
<dbReference type="Gene3D" id="3.40.50.300">
    <property type="entry name" value="P-loop containing nucleotide triphosphate hydrolases"/>
    <property type="match status" value="1"/>
</dbReference>